<organism evidence="9 10">
    <name type="scientific">Amborella trichopoda</name>
    <dbReference type="NCBI Taxonomy" id="13333"/>
    <lineage>
        <taxon>Eukaryota</taxon>
        <taxon>Viridiplantae</taxon>
        <taxon>Streptophyta</taxon>
        <taxon>Embryophyta</taxon>
        <taxon>Tracheophyta</taxon>
        <taxon>Spermatophyta</taxon>
        <taxon>Magnoliopsida</taxon>
        <taxon>Amborellales</taxon>
        <taxon>Amborellaceae</taxon>
        <taxon>Amborella</taxon>
    </lineage>
</organism>
<dbReference type="Proteomes" id="UP000017836">
    <property type="component" value="Unassembled WGS sequence"/>
</dbReference>
<gene>
    <name evidence="9" type="ORF">AMTR_s00217p00027050</name>
</gene>
<keyword evidence="10" id="KW-1185">Reference proteome</keyword>
<protein>
    <recommendedName>
        <fullName evidence="8">X8 domain-containing protein</fullName>
    </recommendedName>
</protein>
<dbReference type="Gramene" id="ERN00797">
    <property type="protein sequence ID" value="ERN00797"/>
    <property type="gene ID" value="AMTR_s00217p00027050"/>
</dbReference>
<dbReference type="InterPro" id="IPR012946">
    <property type="entry name" value="X8"/>
</dbReference>
<evidence type="ECO:0000256" key="3">
    <source>
        <dbReference type="ARBA" id="ARBA00022622"/>
    </source>
</evidence>
<dbReference type="OMA" id="AMVMEMV"/>
<dbReference type="HOGENOM" id="CLU_031666_5_2_1"/>
<dbReference type="STRING" id="13333.W1NTI0"/>
<evidence type="ECO:0000259" key="8">
    <source>
        <dbReference type="SMART" id="SM00768"/>
    </source>
</evidence>
<dbReference type="Pfam" id="PF07983">
    <property type="entry name" value="X8"/>
    <property type="match status" value="1"/>
</dbReference>
<comment type="subcellular location">
    <subcellularLocation>
        <location evidence="1">Cell membrane</location>
        <topology evidence="1">Lipid-anchor</topology>
        <topology evidence="1">GPI-anchor</topology>
    </subcellularLocation>
</comment>
<evidence type="ECO:0000256" key="1">
    <source>
        <dbReference type="ARBA" id="ARBA00004609"/>
    </source>
</evidence>
<dbReference type="EMBL" id="KI394806">
    <property type="protein sequence ID" value="ERN00797.1"/>
    <property type="molecule type" value="Genomic_DNA"/>
</dbReference>
<evidence type="ECO:0000313" key="10">
    <source>
        <dbReference type="Proteomes" id="UP000017836"/>
    </source>
</evidence>
<keyword evidence="2" id="KW-1003">Cell membrane</keyword>
<evidence type="ECO:0000256" key="2">
    <source>
        <dbReference type="ARBA" id="ARBA00022475"/>
    </source>
</evidence>
<feature type="domain" description="X8" evidence="8">
    <location>
        <begin position="29"/>
        <end position="114"/>
    </location>
</feature>
<evidence type="ECO:0000313" key="9">
    <source>
        <dbReference type="EMBL" id="ERN00797.1"/>
    </source>
</evidence>
<sequence>MNIGADVQQPLDLGGGAMGVFNASSDGRMFCVAKRGAEPGKLQDGLVWACGEGQANCSDIQEGQPCFEPDNLESHASYAYNNYYARDWVVGGTCDFNGTATITQNDPSMDSWIFIYCC</sequence>
<dbReference type="eggNOG" id="ENOG502QS8U">
    <property type="taxonomic scope" value="Eukaryota"/>
</dbReference>
<keyword evidence="3" id="KW-0449">Lipoprotein</keyword>
<reference evidence="10" key="1">
    <citation type="journal article" date="2013" name="Science">
        <title>The Amborella genome and the evolution of flowering plants.</title>
        <authorList>
            <consortium name="Amborella Genome Project"/>
        </authorList>
    </citation>
    <scope>NUCLEOTIDE SEQUENCE [LARGE SCALE GENOMIC DNA]</scope>
</reference>
<dbReference type="GO" id="GO:0098552">
    <property type="term" value="C:side of membrane"/>
    <property type="evidence" value="ECO:0007669"/>
    <property type="project" value="UniProtKB-KW"/>
</dbReference>
<dbReference type="AlphaFoldDB" id="W1NTI0"/>
<name>W1NTI0_AMBTC</name>
<dbReference type="PANTHER" id="PTHR31044">
    <property type="entry name" value="BETA-1,3 GLUCANASE"/>
    <property type="match status" value="1"/>
</dbReference>
<evidence type="ECO:0000256" key="5">
    <source>
        <dbReference type="ARBA" id="ARBA00023136"/>
    </source>
</evidence>
<keyword evidence="5" id="KW-0472">Membrane</keyword>
<accession>W1NTI0</accession>
<dbReference type="FunFam" id="1.20.58.1040:FF:000001">
    <property type="entry name" value="Glucan endo-1,3-beta-glucosidase 4"/>
    <property type="match status" value="1"/>
</dbReference>
<keyword evidence="3" id="KW-0336">GPI-anchor</keyword>
<dbReference type="GO" id="GO:0009506">
    <property type="term" value="C:plasmodesma"/>
    <property type="evidence" value="ECO:0007669"/>
    <property type="project" value="UniProtKB-ARBA"/>
</dbReference>
<proteinExistence type="predicted"/>
<dbReference type="PANTHER" id="PTHR31044:SF127">
    <property type="entry name" value="X8 DOMAIN-CONTAINING PROTEIN"/>
    <property type="match status" value="1"/>
</dbReference>
<evidence type="ECO:0000256" key="6">
    <source>
        <dbReference type="ARBA" id="ARBA00023157"/>
    </source>
</evidence>
<dbReference type="InterPro" id="IPR044788">
    <property type="entry name" value="X8_dom_prot"/>
</dbReference>
<dbReference type="Gene3D" id="1.20.58.1040">
    <property type="match status" value="1"/>
</dbReference>
<keyword evidence="4" id="KW-0732">Signal</keyword>
<dbReference type="SMART" id="SM00768">
    <property type="entry name" value="X8"/>
    <property type="match status" value="1"/>
</dbReference>
<dbReference type="GO" id="GO:0005886">
    <property type="term" value="C:plasma membrane"/>
    <property type="evidence" value="ECO:0007669"/>
    <property type="project" value="UniProtKB-SubCell"/>
</dbReference>
<keyword evidence="6" id="KW-1015">Disulfide bond</keyword>
<keyword evidence="7" id="KW-0325">Glycoprotein</keyword>
<evidence type="ECO:0000256" key="7">
    <source>
        <dbReference type="ARBA" id="ARBA00023180"/>
    </source>
</evidence>
<evidence type="ECO:0000256" key="4">
    <source>
        <dbReference type="ARBA" id="ARBA00022729"/>
    </source>
</evidence>